<name>A0A284VIN1_9EURY</name>
<keyword evidence="3" id="KW-1185">Reference proteome</keyword>
<gene>
    <name evidence="2" type="ORF">MNV_1070014</name>
</gene>
<keyword evidence="1" id="KW-0472">Membrane</keyword>
<keyword evidence="1" id="KW-1133">Transmembrane helix</keyword>
<evidence type="ECO:0000313" key="2">
    <source>
        <dbReference type="EMBL" id="SNQ59124.1"/>
    </source>
</evidence>
<proteinExistence type="predicted"/>
<protein>
    <submittedName>
        <fullName evidence="2">Uncharacterized protein</fullName>
    </submittedName>
</protein>
<dbReference type="RefSeq" id="WP_096203548.1">
    <property type="nucleotide sequence ID" value="NZ_FZMP01000010.1"/>
</dbReference>
<organism evidence="2 3">
    <name type="scientific">Candidatus Methanoperedens nitratireducens</name>
    <dbReference type="NCBI Taxonomy" id="1392998"/>
    <lineage>
        <taxon>Archaea</taxon>
        <taxon>Methanobacteriati</taxon>
        <taxon>Methanobacteriota</taxon>
        <taxon>Stenosarchaea group</taxon>
        <taxon>Methanomicrobia</taxon>
        <taxon>Methanosarcinales</taxon>
        <taxon>ANME-2 cluster</taxon>
        <taxon>Candidatus Methanoperedentaceae</taxon>
        <taxon>Candidatus Methanoperedens</taxon>
    </lineage>
</organism>
<evidence type="ECO:0000313" key="3">
    <source>
        <dbReference type="Proteomes" id="UP000218615"/>
    </source>
</evidence>
<dbReference type="EMBL" id="FZMP01000010">
    <property type="protein sequence ID" value="SNQ59124.1"/>
    <property type="molecule type" value="Genomic_DNA"/>
</dbReference>
<feature type="transmembrane region" description="Helical" evidence="1">
    <location>
        <begin position="301"/>
        <end position="319"/>
    </location>
</feature>
<keyword evidence="1" id="KW-0812">Transmembrane</keyword>
<evidence type="ECO:0000256" key="1">
    <source>
        <dbReference type="SAM" id="Phobius"/>
    </source>
</evidence>
<dbReference type="AlphaFoldDB" id="A0A284VIN1"/>
<accession>A0A284VIN1</accession>
<sequence length="329" mass="37043">MRQKTGGVSTMGAIFKMKIMVLTVLAGAILLPSIAFAGVIEDAQQDYQWRLSLVTEQSQRLDMWYAANEGKGISEGQLTYLKSLTDEFVNREDAAIDSGRKYKKALIEHMNEYRREWVLAEIDLIEKNEEISNRDKSIVLANYKLKEDTYKVLKEYEEKPSTKPKGAIQEITLGSLDETRTVEYNEYLVYSFSGTRSVSVNVSLEVINGNAVDVFLLDSGKFTNYQSTMLGGGSESFDSFAAGQGKNVKSKSYAWELPQTDRYYIVIDNTVQPAEGAKPTGQVDVRIKIAREEPFNSKSTPGFEAVYSIMVLAVFFPFIQKRLKSTLKK</sequence>
<dbReference type="Proteomes" id="UP000218615">
    <property type="component" value="Unassembled WGS sequence"/>
</dbReference>
<reference evidence="3" key="1">
    <citation type="submission" date="2017-06" db="EMBL/GenBank/DDBJ databases">
        <authorList>
            <person name="Cremers G."/>
        </authorList>
    </citation>
    <scope>NUCLEOTIDE SEQUENCE [LARGE SCALE GENOMIC DNA]</scope>
</reference>